<keyword evidence="1 3" id="KW-0853">WD repeat</keyword>
<evidence type="ECO:0000313" key="7">
    <source>
        <dbReference type="Proteomes" id="UP001243330"/>
    </source>
</evidence>
<evidence type="ECO:0000313" key="6">
    <source>
        <dbReference type="EMBL" id="KAK1837820.1"/>
    </source>
</evidence>
<dbReference type="EMBL" id="JAQOWY010000997">
    <property type="protein sequence ID" value="KAK1837820.1"/>
    <property type="molecule type" value="Genomic_DNA"/>
</dbReference>
<feature type="compositionally biased region" description="Low complexity" evidence="4">
    <location>
        <begin position="30"/>
        <end position="43"/>
    </location>
</feature>
<organism evidence="6 7">
    <name type="scientific">Colletotrichum chrysophilum</name>
    <dbReference type="NCBI Taxonomy" id="1836956"/>
    <lineage>
        <taxon>Eukaryota</taxon>
        <taxon>Fungi</taxon>
        <taxon>Dikarya</taxon>
        <taxon>Ascomycota</taxon>
        <taxon>Pezizomycotina</taxon>
        <taxon>Sordariomycetes</taxon>
        <taxon>Hypocreomycetidae</taxon>
        <taxon>Glomerellales</taxon>
        <taxon>Glomerellaceae</taxon>
        <taxon>Colletotrichum</taxon>
        <taxon>Colletotrichum gloeosporioides species complex</taxon>
    </lineage>
</organism>
<keyword evidence="2" id="KW-0677">Repeat</keyword>
<accession>A0AAD8ZZG7</accession>
<dbReference type="InterPro" id="IPR001680">
    <property type="entry name" value="WD40_rpt"/>
</dbReference>
<protein>
    <submittedName>
        <fullName evidence="6">Nwd1 protein</fullName>
    </submittedName>
</protein>
<dbReference type="Gene3D" id="2.130.10.10">
    <property type="entry name" value="YVTN repeat-like/Quinoprotein amine dehydrogenase"/>
    <property type="match status" value="1"/>
</dbReference>
<name>A0AAD8ZZG7_9PEZI</name>
<dbReference type="InterPro" id="IPR019775">
    <property type="entry name" value="WD40_repeat_CS"/>
</dbReference>
<dbReference type="PANTHER" id="PTHR10039:SF17">
    <property type="entry name" value="FUNGAL STAND N-TERMINAL GOODBYE DOMAIN-CONTAINING PROTEIN-RELATED"/>
    <property type="match status" value="1"/>
</dbReference>
<feature type="non-terminal residue" evidence="6">
    <location>
        <position position="952"/>
    </location>
</feature>
<dbReference type="PANTHER" id="PTHR10039">
    <property type="entry name" value="AMELOGENIN"/>
    <property type="match status" value="1"/>
</dbReference>
<dbReference type="PROSITE" id="PS50082">
    <property type="entry name" value="WD_REPEATS_2"/>
    <property type="match status" value="2"/>
</dbReference>
<dbReference type="PROSITE" id="PS50294">
    <property type="entry name" value="WD_REPEATS_REGION"/>
    <property type="match status" value="2"/>
</dbReference>
<dbReference type="InterPro" id="IPR056884">
    <property type="entry name" value="NPHP3-like_N"/>
</dbReference>
<dbReference type="InterPro" id="IPR007111">
    <property type="entry name" value="NACHT_NTPase"/>
</dbReference>
<dbReference type="PROSITE" id="PS00678">
    <property type="entry name" value="WD_REPEATS_1"/>
    <property type="match status" value="1"/>
</dbReference>
<dbReference type="PROSITE" id="PS50837">
    <property type="entry name" value="NACHT"/>
    <property type="match status" value="1"/>
</dbReference>
<feature type="repeat" description="WD" evidence="3">
    <location>
        <begin position="929"/>
        <end position="952"/>
    </location>
</feature>
<reference evidence="6" key="1">
    <citation type="submission" date="2023-01" db="EMBL/GenBank/DDBJ databases">
        <title>Colletotrichum chrysophilum M932 genome sequence.</title>
        <authorList>
            <person name="Baroncelli R."/>
        </authorList>
    </citation>
    <scope>NUCLEOTIDE SEQUENCE</scope>
    <source>
        <strain evidence="6">M932</strain>
    </source>
</reference>
<feature type="region of interest" description="Disordered" evidence="4">
    <location>
        <begin position="13"/>
        <end position="44"/>
    </location>
</feature>
<dbReference type="Pfam" id="PF24883">
    <property type="entry name" value="NPHP3_N"/>
    <property type="match status" value="1"/>
</dbReference>
<dbReference type="AlphaFoldDB" id="A0AAD8ZZG7"/>
<dbReference type="InterPro" id="IPR015943">
    <property type="entry name" value="WD40/YVTN_repeat-like_dom_sf"/>
</dbReference>
<evidence type="ECO:0000259" key="5">
    <source>
        <dbReference type="PROSITE" id="PS50837"/>
    </source>
</evidence>
<feature type="repeat" description="WD" evidence="3">
    <location>
        <begin position="887"/>
        <end position="928"/>
    </location>
</feature>
<dbReference type="Pfam" id="PF00400">
    <property type="entry name" value="WD40"/>
    <property type="match status" value="2"/>
</dbReference>
<dbReference type="SMART" id="SM00320">
    <property type="entry name" value="WD40"/>
    <property type="match status" value="2"/>
</dbReference>
<dbReference type="Pfam" id="PF17100">
    <property type="entry name" value="NACHT_N"/>
    <property type="match status" value="1"/>
</dbReference>
<evidence type="ECO:0000256" key="1">
    <source>
        <dbReference type="ARBA" id="ARBA00022574"/>
    </source>
</evidence>
<dbReference type="SUPFAM" id="SSF52540">
    <property type="entry name" value="P-loop containing nucleoside triphosphate hydrolases"/>
    <property type="match status" value="1"/>
</dbReference>
<dbReference type="InterPro" id="IPR027417">
    <property type="entry name" value="P-loop_NTPase"/>
</dbReference>
<proteinExistence type="predicted"/>
<evidence type="ECO:0000256" key="4">
    <source>
        <dbReference type="SAM" id="MobiDB-lite"/>
    </source>
</evidence>
<dbReference type="SUPFAM" id="SSF50978">
    <property type="entry name" value="WD40 repeat-like"/>
    <property type="match status" value="1"/>
</dbReference>
<keyword evidence="7" id="KW-1185">Reference proteome</keyword>
<dbReference type="InterPro" id="IPR031359">
    <property type="entry name" value="NACHT_N"/>
</dbReference>
<comment type="caution">
    <text evidence="6">The sequence shown here is derived from an EMBL/GenBank/DDBJ whole genome shotgun (WGS) entry which is preliminary data.</text>
</comment>
<gene>
    <name evidence="6" type="ORF">CCHR01_19558</name>
</gene>
<feature type="domain" description="NACHT" evidence="5">
    <location>
        <begin position="357"/>
        <end position="499"/>
    </location>
</feature>
<evidence type="ECO:0000256" key="2">
    <source>
        <dbReference type="ARBA" id="ARBA00022737"/>
    </source>
</evidence>
<dbReference type="Proteomes" id="UP001243330">
    <property type="component" value="Unassembled WGS sequence"/>
</dbReference>
<dbReference type="Gene3D" id="3.40.50.300">
    <property type="entry name" value="P-loop containing nucleotide triphosphate hydrolases"/>
    <property type="match status" value="1"/>
</dbReference>
<sequence>MSPQRLKKFISKFRKSNSASPHVSPPPTPISQSSSPLQTPISTANNLKERLWNEAYDNLKRSESKLVEAYENLLSAELPGDSHTLAASAENHIKPDPQERWHQMELLVQVGLQKTKKDAESKQKASDVIRVISPLKEGIGKAVQAAPEAAIAWVGVSFALEILANPVTESGINRDGITYVISKMNWYWNLVDLLLEPTRADPYFQGLRDELEKHIVELYQKLLLYQMKSVCLYYRGRCAAFFRDLIKLDNWAGEIDTIKAAEAAVRTDSEQYNSQETRRHLQVLENTAKSQLEELQDIKDAILDQEKSECLKSLSQTNPYHDKKRIEETKGGLLKDSYRWVVDHHDFLQWRNDPQSRLLWIRGDPGKGKTMLLCGIIDELEKGPSKNPKPAYFFCQATEGQLNNATAVLCGLLYMLFRQHPALAIYVQDEYKHAGKRLFEDRNAWVAVKDILTKVLADRVLEGGILVIDALDECLTGLQPLLNFITTTPSRAKWLVSSRNWPEIEGKLDRPQHKVTIHLELNAESVSRAVLVYIRYKVDELAVQKKYHDETRDEVQRYLIGNSHDTFLWVALVCERLAHSEVQQRHTLKILKMFPPGLEPLYGRMIKDISRSIDANLCKEILAIVSVVYRPVTLQELLCVVESPNLFGNNLEDLKEVIRSCGSFLTLRGGTIYFVHQSAKDFLLNKAYSAFDQIFPDGIAHQHHIIFSRSLEMLSKTLRRDIYKLRNPGSSIEDMSPPNPDPLASLKYSSTHWVDHLEHSNPADSLTCVDLQDNNGVHTFLKCHYIHWLEAQSLLKGMPQAVLAMQKLQTLIASPERQLTELVRDACRFVLSYKQCIESFPLQLYTAAVLFSPTNSLVRQLFRAEAPAWIAMITKGDIDWNACQQTLEGHSGDVISVAFSPDGRQLASGSYDNTVKLWDMTTGQCQQTLEGHSGEVWSVAFSPDGRQLASGS</sequence>
<dbReference type="InterPro" id="IPR036322">
    <property type="entry name" value="WD40_repeat_dom_sf"/>
</dbReference>
<evidence type="ECO:0000256" key="3">
    <source>
        <dbReference type="PROSITE-ProRule" id="PRU00221"/>
    </source>
</evidence>